<organism evidence="1 2">
    <name type="scientific">Candidatus Butyricicoccus avistercoris</name>
    <dbReference type="NCBI Taxonomy" id="2838518"/>
    <lineage>
        <taxon>Bacteria</taxon>
        <taxon>Bacillati</taxon>
        <taxon>Bacillota</taxon>
        <taxon>Clostridia</taxon>
        <taxon>Eubacteriales</taxon>
        <taxon>Butyricicoccaceae</taxon>
        <taxon>Butyricicoccus</taxon>
    </lineage>
</organism>
<sequence length="111" mass="13268">MKKFKKVFNAIKRKLGFRDKSKDVVLNIEFYLEPDMSELTFEIPISDEEDKTQIKKPPLGLMPKNILNNIRLVDIHDAVNRYFFDKKEIPIEWIEEYNELVKKVVKENEPL</sequence>
<evidence type="ECO:0000313" key="2">
    <source>
        <dbReference type="Proteomes" id="UP000886808"/>
    </source>
</evidence>
<proteinExistence type="predicted"/>
<dbReference type="Proteomes" id="UP000886808">
    <property type="component" value="Unassembled WGS sequence"/>
</dbReference>
<dbReference type="EMBL" id="DXIE01000026">
    <property type="protein sequence ID" value="HIV61905.1"/>
    <property type="molecule type" value="Genomic_DNA"/>
</dbReference>
<protein>
    <submittedName>
        <fullName evidence="1">Uncharacterized protein</fullName>
    </submittedName>
</protein>
<name>A0A9D1TIF4_9FIRM</name>
<gene>
    <name evidence="1" type="ORF">H9746_03525</name>
</gene>
<accession>A0A9D1TIF4</accession>
<dbReference type="AlphaFoldDB" id="A0A9D1TIF4"/>
<evidence type="ECO:0000313" key="1">
    <source>
        <dbReference type="EMBL" id="HIV61905.1"/>
    </source>
</evidence>
<reference evidence="1" key="1">
    <citation type="journal article" date="2021" name="PeerJ">
        <title>Extensive microbial diversity within the chicken gut microbiome revealed by metagenomics and culture.</title>
        <authorList>
            <person name="Gilroy R."/>
            <person name="Ravi A."/>
            <person name="Getino M."/>
            <person name="Pursley I."/>
            <person name="Horton D.L."/>
            <person name="Alikhan N.F."/>
            <person name="Baker D."/>
            <person name="Gharbi K."/>
            <person name="Hall N."/>
            <person name="Watson M."/>
            <person name="Adriaenssens E.M."/>
            <person name="Foster-Nyarko E."/>
            <person name="Jarju S."/>
            <person name="Secka A."/>
            <person name="Antonio M."/>
            <person name="Oren A."/>
            <person name="Chaudhuri R.R."/>
            <person name="La Ragione R."/>
            <person name="Hildebrand F."/>
            <person name="Pallen M.J."/>
        </authorList>
    </citation>
    <scope>NUCLEOTIDE SEQUENCE</scope>
    <source>
        <strain evidence="1">CHK193-4272</strain>
    </source>
</reference>
<reference evidence="1" key="2">
    <citation type="submission" date="2021-04" db="EMBL/GenBank/DDBJ databases">
        <authorList>
            <person name="Gilroy R."/>
        </authorList>
    </citation>
    <scope>NUCLEOTIDE SEQUENCE</scope>
    <source>
        <strain evidence="1">CHK193-4272</strain>
    </source>
</reference>
<comment type="caution">
    <text evidence="1">The sequence shown here is derived from an EMBL/GenBank/DDBJ whole genome shotgun (WGS) entry which is preliminary data.</text>
</comment>